<sequence length="722" mass="82148">MAAAVVGEEDILNASVEGLDATALDDYIDVLERHQIECERTSRYSEAEATRQRLRQLRENEQNRAREELRTQQLAERLSVEEAHMKELQEFNEVWDRNMTEFEQHSMSLQQQLAERQMQEHLAYTDKLNGETQPRTPRWSKQLLNLRRIEETLAKQRQYADAARSKAQADLLEVKETEVWKKRRDKKMKGLLDQYAHKQQLEMAGLLKRIQSGREEQKSARRTELERLLQRYHNVKTQLEKQQHLIRLRAEKYPTASSIAAFRSSVMSREGGSHSSLNSSRGKGPASYGRLPSPNITSVDTRPNLTSPLSASPLHSADGRVGQTVRVSLLHGRELSVDSCSQRPLDAPAYLRDIAVEPELADGRIRPVGYSLLQLLAQGSEGDVYQAVSRKDTSQGLCIKIVKLRSAAVRRHARQELAVLFGLMKRQEEGRGADSPSSLGHLVQAFDWFLSPSQQELGIVMERCDFCLDDFICVLNATSERLSRDQGLRNSLANSVEGGMNAQQWRVRLHPKEMLRIFSHACLALEYLHSNMVVHCDVKLDNLVYHSASRSWKLCDFGSSRTIPEGWEGIKSSDRLVGTLWTAAPEVIRYGYISPACDVWSLGCVLWECGYLERPFNSRVLLAYQNKSINVLEGPIRRPGGPSWIHSKQLLLLLREGMLVQDPELRADCARLLSTEFLPTKLSKGFLTVTADDFASVWYVDRSIFTNTVVLRLVERLRSTTE</sequence>
<dbReference type="PANTHER" id="PTHR47026">
    <property type="entry name" value="PIGMENTOSA GTPASE REGULATOR-LIKE PROTEIN, PUTATIVE-RELATED"/>
    <property type="match status" value="1"/>
</dbReference>
<feature type="domain" description="Protein kinase" evidence="3">
    <location>
        <begin position="370"/>
        <end position="678"/>
    </location>
</feature>
<dbReference type="Pfam" id="PF00069">
    <property type="entry name" value="Pkinase"/>
    <property type="match status" value="1"/>
</dbReference>
<dbReference type="PROSITE" id="PS50011">
    <property type="entry name" value="PROTEIN_KINASE_DOM"/>
    <property type="match status" value="1"/>
</dbReference>
<dbReference type="Proteomes" id="UP000570595">
    <property type="component" value="Unassembled WGS sequence"/>
</dbReference>
<dbReference type="PROSITE" id="PS00108">
    <property type="entry name" value="PROTEIN_KINASE_ST"/>
    <property type="match status" value="1"/>
</dbReference>
<feature type="region of interest" description="Disordered" evidence="2">
    <location>
        <begin position="268"/>
        <end position="317"/>
    </location>
</feature>
<evidence type="ECO:0000259" key="3">
    <source>
        <dbReference type="PROSITE" id="PS50011"/>
    </source>
</evidence>
<dbReference type="SMART" id="SM00220">
    <property type="entry name" value="S_TKc"/>
    <property type="match status" value="1"/>
</dbReference>
<evidence type="ECO:0000313" key="7">
    <source>
        <dbReference type="Proteomes" id="UP000572268"/>
    </source>
</evidence>
<dbReference type="Gene3D" id="1.10.510.10">
    <property type="entry name" value="Transferase(Phosphotransferase) domain 1"/>
    <property type="match status" value="1"/>
</dbReference>
<evidence type="ECO:0000256" key="2">
    <source>
        <dbReference type="SAM" id="MobiDB-lite"/>
    </source>
</evidence>
<evidence type="ECO:0000313" key="5">
    <source>
        <dbReference type="EMBL" id="KAF4675909.1"/>
    </source>
</evidence>
<comment type="caution">
    <text evidence="4">The sequence shown here is derived from an EMBL/GenBank/DDBJ whole genome shotgun (WGS) entry which is preliminary data.</text>
</comment>
<feature type="coiled-coil region" evidence="1">
    <location>
        <begin position="44"/>
        <end position="77"/>
    </location>
</feature>
<dbReference type="GO" id="GO:0005524">
    <property type="term" value="F:ATP binding"/>
    <property type="evidence" value="ECO:0007669"/>
    <property type="project" value="InterPro"/>
</dbReference>
<dbReference type="EMBL" id="JABAHT010000009">
    <property type="protein sequence ID" value="KAF4670480.1"/>
    <property type="molecule type" value="Genomic_DNA"/>
</dbReference>
<dbReference type="InterPro" id="IPR011009">
    <property type="entry name" value="Kinase-like_dom_sf"/>
</dbReference>
<dbReference type="InterPro" id="IPR008271">
    <property type="entry name" value="Ser/Thr_kinase_AS"/>
</dbReference>
<keyword evidence="4" id="KW-0418">Kinase</keyword>
<dbReference type="Proteomes" id="UP000572268">
    <property type="component" value="Unassembled WGS sequence"/>
</dbReference>
<reference evidence="6 7" key="1">
    <citation type="submission" date="2020-04" db="EMBL/GenBank/DDBJ databases">
        <title>Perkinsus olseni comparative genomics.</title>
        <authorList>
            <person name="Bogema D.R."/>
        </authorList>
    </citation>
    <scope>NUCLEOTIDE SEQUENCE [LARGE SCALE GENOMIC DNA]</scope>
    <source>
        <strain evidence="4">ATCC PRA-179</strain>
        <strain evidence="5">ATCC PRA-31</strain>
    </source>
</reference>
<name>A0A7J6MH23_PEROL</name>
<dbReference type="Gene3D" id="3.30.200.20">
    <property type="entry name" value="Phosphorylase Kinase, domain 1"/>
    <property type="match status" value="1"/>
</dbReference>
<dbReference type="SUPFAM" id="SSF56112">
    <property type="entry name" value="Protein kinase-like (PK-like)"/>
    <property type="match status" value="1"/>
</dbReference>
<accession>A0A7J6MH23</accession>
<dbReference type="GO" id="GO:0004672">
    <property type="term" value="F:protein kinase activity"/>
    <property type="evidence" value="ECO:0007669"/>
    <property type="project" value="InterPro"/>
</dbReference>
<gene>
    <name evidence="4" type="primary">MAP3K1</name>
    <name evidence="5" type="ORF">FOL46_009125</name>
    <name evidence="4" type="ORF">FOZ61_010704</name>
</gene>
<evidence type="ECO:0000313" key="4">
    <source>
        <dbReference type="EMBL" id="KAF4670480.1"/>
    </source>
</evidence>
<feature type="compositionally biased region" description="Polar residues" evidence="2">
    <location>
        <begin position="294"/>
        <end position="310"/>
    </location>
</feature>
<dbReference type="InterPro" id="IPR000719">
    <property type="entry name" value="Prot_kinase_dom"/>
</dbReference>
<keyword evidence="4" id="KW-0808">Transferase</keyword>
<dbReference type="CDD" id="cd00180">
    <property type="entry name" value="PKc"/>
    <property type="match status" value="1"/>
</dbReference>
<dbReference type="OrthoDB" id="8062037at2759"/>
<protein>
    <submittedName>
        <fullName evidence="4">Mitogen-activated protein kinase kinase kinase 1</fullName>
    </submittedName>
</protein>
<dbReference type="AlphaFoldDB" id="A0A7J6MH23"/>
<organism evidence="4 6">
    <name type="scientific">Perkinsus olseni</name>
    <name type="common">Perkinsus atlanticus</name>
    <dbReference type="NCBI Taxonomy" id="32597"/>
    <lineage>
        <taxon>Eukaryota</taxon>
        <taxon>Sar</taxon>
        <taxon>Alveolata</taxon>
        <taxon>Perkinsozoa</taxon>
        <taxon>Perkinsea</taxon>
        <taxon>Perkinsida</taxon>
        <taxon>Perkinsidae</taxon>
        <taxon>Perkinsus</taxon>
    </lineage>
</organism>
<dbReference type="PANTHER" id="PTHR47026:SF2">
    <property type="entry name" value="FLAGELLAR ASSOCIATED PROTEIN"/>
    <property type="match status" value="1"/>
</dbReference>
<dbReference type="EMBL" id="JABANN010000008">
    <property type="protein sequence ID" value="KAF4675909.1"/>
    <property type="molecule type" value="Genomic_DNA"/>
</dbReference>
<proteinExistence type="predicted"/>
<evidence type="ECO:0000256" key="1">
    <source>
        <dbReference type="SAM" id="Coils"/>
    </source>
</evidence>
<keyword evidence="1" id="KW-0175">Coiled coil</keyword>
<evidence type="ECO:0000313" key="6">
    <source>
        <dbReference type="Proteomes" id="UP000570595"/>
    </source>
</evidence>